<feature type="region of interest" description="Disordered" evidence="1">
    <location>
        <begin position="76"/>
        <end position="116"/>
    </location>
</feature>
<dbReference type="STRING" id="29421.B2M20_12395"/>
<organism evidence="2 3">
    <name type="scientific">Nitrobacter vulgaris</name>
    <dbReference type="NCBI Taxonomy" id="29421"/>
    <lineage>
        <taxon>Bacteria</taxon>
        <taxon>Pseudomonadati</taxon>
        <taxon>Pseudomonadota</taxon>
        <taxon>Alphaproteobacteria</taxon>
        <taxon>Hyphomicrobiales</taxon>
        <taxon>Nitrobacteraceae</taxon>
        <taxon>Nitrobacter</taxon>
    </lineage>
</organism>
<keyword evidence="3" id="KW-1185">Reference proteome</keyword>
<name>A0A1V4HXR4_NITVU</name>
<evidence type="ECO:0000313" key="3">
    <source>
        <dbReference type="Proteomes" id="UP000189940"/>
    </source>
</evidence>
<evidence type="ECO:0008006" key="4">
    <source>
        <dbReference type="Google" id="ProtNLM"/>
    </source>
</evidence>
<reference evidence="2 3" key="1">
    <citation type="submission" date="2017-02" db="EMBL/GenBank/DDBJ databases">
        <title>Genome sequence of the nitrite-oxidizing bacterium Nitrobacter vulgaris strain Ab1.</title>
        <authorList>
            <person name="Mellbye B.L."/>
            <person name="Davis E.W."/>
            <person name="Spieck E."/>
            <person name="Chang J.H."/>
            <person name="Bottomley P.J."/>
            <person name="Sayavedra-Soto L.A."/>
        </authorList>
    </citation>
    <scope>NUCLEOTIDE SEQUENCE [LARGE SCALE GENOMIC DNA]</scope>
    <source>
        <strain evidence="2 3">Ab1</strain>
    </source>
</reference>
<accession>A0A1V4HXR4</accession>
<dbReference type="Proteomes" id="UP000189940">
    <property type="component" value="Unassembled WGS sequence"/>
</dbReference>
<sequence>MRTPRGKRFKDLIDSYSRDAGCGSLTEAQRALVRELAMLQCIAEDLQLEYMQTGDMSDETRTQYNRVSNTIRRHLAALGLTPKAPARSSDDNNEGLDPLSYAKRGGTRHKRSKRSE</sequence>
<proteinExistence type="predicted"/>
<feature type="compositionally biased region" description="Basic residues" evidence="1">
    <location>
        <begin position="105"/>
        <end position="116"/>
    </location>
</feature>
<comment type="caution">
    <text evidence="2">The sequence shown here is derived from an EMBL/GenBank/DDBJ whole genome shotgun (WGS) entry which is preliminary data.</text>
</comment>
<evidence type="ECO:0000313" key="2">
    <source>
        <dbReference type="EMBL" id="OPH82382.1"/>
    </source>
</evidence>
<evidence type="ECO:0000256" key="1">
    <source>
        <dbReference type="SAM" id="MobiDB-lite"/>
    </source>
</evidence>
<protein>
    <recommendedName>
        <fullName evidence="4">Terminase</fullName>
    </recommendedName>
</protein>
<dbReference type="OrthoDB" id="7568253at2"/>
<gene>
    <name evidence="2" type="ORF">B2M20_12395</name>
</gene>
<dbReference type="AlphaFoldDB" id="A0A1V4HXR4"/>
<dbReference type="EMBL" id="MWPQ01000045">
    <property type="protein sequence ID" value="OPH82382.1"/>
    <property type="molecule type" value="Genomic_DNA"/>
</dbReference>